<accession>A0A0B7I113</accession>
<name>A0A0B7I113_9FLAO</name>
<dbReference type="Proteomes" id="UP000045051">
    <property type="component" value="Unassembled WGS sequence"/>
</dbReference>
<dbReference type="AlphaFoldDB" id="A0A0B7I113"/>
<reference evidence="1 2" key="1">
    <citation type="submission" date="2015-01" db="EMBL/GenBank/DDBJ databases">
        <authorList>
            <person name="Xiang T."/>
            <person name="Song Y."/>
            <person name="Huang L."/>
            <person name="Wang B."/>
            <person name="Wu P."/>
        </authorList>
    </citation>
    <scope>NUCLEOTIDE SEQUENCE [LARGE SCALE GENOMIC DNA]</scope>
    <source>
        <strain evidence="1 2">CcD38</strain>
    </source>
</reference>
<proteinExistence type="predicted"/>
<protein>
    <recommendedName>
        <fullName evidence="3">Type I restriction modification DNA specificity domain-containing protein</fullName>
    </recommendedName>
</protein>
<keyword evidence="2" id="KW-1185">Reference proteome</keyword>
<organism evidence="1 2">
    <name type="scientific">Capnocytophaga canis</name>
    <dbReference type="NCBI Taxonomy" id="1848903"/>
    <lineage>
        <taxon>Bacteria</taxon>
        <taxon>Pseudomonadati</taxon>
        <taxon>Bacteroidota</taxon>
        <taxon>Flavobacteriia</taxon>
        <taxon>Flavobacteriales</taxon>
        <taxon>Flavobacteriaceae</taxon>
        <taxon>Capnocytophaga</taxon>
    </lineage>
</organism>
<dbReference type="EMBL" id="CDOI01000008">
    <property type="protein sequence ID" value="CEN43458.1"/>
    <property type="molecule type" value="Genomic_DNA"/>
</dbReference>
<evidence type="ECO:0000313" key="2">
    <source>
        <dbReference type="Proteomes" id="UP000045051"/>
    </source>
</evidence>
<sequence>MVCIMNAKITAYYVDSFINSTSHCTTGDSKGIPIIIPTSKQLKLFKDLFDDAITIKRKQLNGLISEIKAEMQLSEIQRNLDKMVNTLYFV</sequence>
<evidence type="ECO:0000313" key="1">
    <source>
        <dbReference type="EMBL" id="CEN43458.1"/>
    </source>
</evidence>
<gene>
    <name evidence="1" type="ORF">CCAND38_1050002</name>
</gene>
<evidence type="ECO:0008006" key="3">
    <source>
        <dbReference type="Google" id="ProtNLM"/>
    </source>
</evidence>